<dbReference type="PANTHER" id="PTHR39162:SF1">
    <property type="entry name" value="SPORULATION PROTEIN YTFJ"/>
    <property type="match status" value="1"/>
</dbReference>
<proteinExistence type="predicted"/>
<dbReference type="Pfam" id="PF09579">
    <property type="entry name" value="Spore_YtfJ"/>
    <property type="match status" value="1"/>
</dbReference>
<dbReference type="EMBL" id="DVMH01000038">
    <property type="protein sequence ID" value="HIU11049.1"/>
    <property type="molecule type" value="Genomic_DNA"/>
</dbReference>
<accession>A0A9D1HKQ6</accession>
<evidence type="ECO:0000313" key="3">
    <source>
        <dbReference type="Proteomes" id="UP000824124"/>
    </source>
</evidence>
<name>A0A9D1HKQ6_9FIRM</name>
<dbReference type="PANTHER" id="PTHR39162">
    <property type="entry name" value="GLL3345 PROTEIN"/>
    <property type="match status" value="1"/>
</dbReference>
<organism evidence="2 3">
    <name type="scientific">Candidatus Avidehalobacter gallistercoris</name>
    <dbReference type="NCBI Taxonomy" id="2840694"/>
    <lineage>
        <taxon>Bacteria</taxon>
        <taxon>Bacillati</taxon>
        <taxon>Bacillota</taxon>
        <taxon>Clostridia</taxon>
        <taxon>Eubacteriales</taxon>
        <taxon>Peptococcaceae</taxon>
        <taxon>Peptococcaceae incertae sedis</taxon>
        <taxon>Candidatus Avidehalobacter</taxon>
    </lineage>
</organism>
<sequence length="147" mass="14919">MSGEKNIEGLIGTAMEKLGGIVNVNTVVGQPIMAGDLTIIPISRVSLGFVAGGGEYAAKDQPDPAFGGGSGGGLSVNPVGFLACSADGVRYIPVSGQAPLDKLVDMTPGLIDKVENAIKQSRSDKNAAASQPVEVTQEPVVAVEVEQ</sequence>
<reference evidence="2" key="2">
    <citation type="journal article" date="2021" name="PeerJ">
        <title>Extensive microbial diversity within the chicken gut microbiome revealed by metagenomics and culture.</title>
        <authorList>
            <person name="Gilroy R."/>
            <person name="Ravi A."/>
            <person name="Getino M."/>
            <person name="Pursley I."/>
            <person name="Horton D.L."/>
            <person name="Alikhan N.F."/>
            <person name="Baker D."/>
            <person name="Gharbi K."/>
            <person name="Hall N."/>
            <person name="Watson M."/>
            <person name="Adriaenssens E.M."/>
            <person name="Foster-Nyarko E."/>
            <person name="Jarju S."/>
            <person name="Secka A."/>
            <person name="Antonio M."/>
            <person name="Oren A."/>
            <person name="Chaudhuri R.R."/>
            <person name="La Ragione R."/>
            <person name="Hildebrand F."/>
            <person name="Pallen M.J."/>
        </authorList>
    </citation>
    <scope>NUCLEOTIDE SEQUENCE</scope>
    <source>
        <strain evidence="2">2830</strain>
    </source>
</reference>
<feature type="region of interest" description="Disordered" evidence="1">
    <location>
        <begin position="121"/>
        <end position="147"/>
    </location>
</feature>
<evidence type="ECO:0000256" key="1">
    <source>
        <dbReference type="SAM" id="MobiDB-lite"/>
    </source>
</evidence>
<dbReference type="InterPro" id="IPR014229">
    <property type="entry name" value="Spore_YtfJ"/>
</dbReference>
<reference evidence="2" key="1">
    <citation type="submission" date="2020-10" db="EMBL/GenBank/DDBJ databases">
        <authorList>
            <person name="Gilroy R."/>
        </authorList>
    </citation>
    <scope>NUCLEOTIDE SEQUENCE</scope>
    <source>
        <strain evidence="2">2830</strain>
    </source>
</reference>
<dbReference type="AlphaFoldDB" id="A0A9D1HKQ6"/>
<evidence type="ECO:0000313" key="2">
    <source>
        <dbReference type="EMBL" id="HIU11049.1"/>
    </source>
</evidence>
<gene>
    <name evidence="2" type="ORF">IAB00_07450</name>
</gene>
<comment type="caution">
    <text evidence="2">The sequence shown here is derived from an EMBL/GenBank/DDBJ whole genome shotgun (WGS) entry which is preliminary data.</text>
</comment>
<dbReference type="Proteomes" id="UP000824124">
    <property type="component" value="Unassembled WGS sequence"/>
</dbReference>
<protein>
    <submittedName>
        <fullName evidence="2">Sporulation protein YtfJ</fullName>
    </submittedName>
</protein>
<dbReference type="PIRSF" id="PIRSF021377">
    <property type="entry name" value="YtfJ"/>
    <property type="match status" value="1"/>
</dbReference>